<comment type="caution">
    <text evidence="8">The sequence shown here is derived from an EMBL/GenBank/DDBJ whole genome shotgun (WGS) entry which is preliminary data.</text>
</comment>
<keyword evidence="4 5" id="KW-0046">Antibiotic resistance</keyword>
<comment type="catalytic activity">
    <reaction evidence="1 5">
        <text>a beta-lactam + H2O = a substituted beta-amino acid</text>
        <dbReference type="Rhea" id="RHEA:20401"/>
        <dbReference type="ChEBI" id="CHEBI:15377"/>
        <dbReference type="ChEBI" id="CHEBI:35627"/>
        <dbReference type="ChEBI" id="CHEBI:140347"/>
        <dbReference type="EC" id="3.5.2.6"/>
    </reaction>
</comment>
<evidence type="ECO:0000256" key="3">
    <source>
        <dbReference type="ARBA" id="ARBA00022801"/>
    </source>
</evidence>
<dbReference type="InterPro" id="IPR012338">
    <property type="entry name" value="Beta-lactam/transpept-like"/>
</dbReference>
<dbReference type="EC" id="3.5.2.6" evidence="5"/>
<comment type="similarity">
    <text evidence="2 5">Belongs to the class-C beta-lactamase family.</text>
</comment>
<sequence>MNPVPQHGTPRTLTTPSELPGSTRVSALLKQLCENAPVAGGTLAVATPHGAVAYAFGSRGAHGGPVTVGDRFEIGSISKTVAALAAARLAVTGQWSLDDHVCDLLPWLRLPAEAGNPSIRHLLTHTTGWITGNDALPGEAGQAWGLASTRAGSPPGAFFHYSNIGYVVLGLAIAEVTGTPFHRAVRELVLDPLGMSGTLAQVTGAERESIVPGTVPSRDDAPWTPGDSLADAAWVEPAGADGNVAANVSELLAFAVHLTDPTATPEAEWLPAAVALLSRERAPGGEDVLAAGRHLPVVAARYGLGVNVEETSEGTLLTHGGGMIGYGSFMISDSASGIAVAVLLSAPGERPYAELLAREVHASAVLDAANAINVEAPVLSAGQLDPVASLLPVRAPLQPGTDELAGITGCFRSYSPWFPHLELGVDGAGTLVLRAYAGVEAPTADVPLVRLPGHRLRFRIGADPRLPETIECDAIIDGIVHVLDRDGCRYSRVAAR</sequence>
<evidence type="ECO:0000313" key="8">
    <source>
        <dbReference type="EMBL" id="TDP89816.1"/>
    </source>
</evidence>
<reference evidence="8 9" key="1">
    <citation type="submission" date="2019-03" db="EMBL/GenBank/DDBJ databases">
        <title>Genomic analyses of the natural microbiome of Caenorhabditis elegans.</title>
        <authorList>
            <person name="Samuel B."/>
        </authorList>
    </citation>
    <scope>NUCLEOTIDE SEQUENCE [LARGE SCALE GENOMIC DNA]</scope>
    <source>
        <strain evidence="8 9">JUb18</strain>
    </source>
</reference>
<name>A0A4R6RUR8_9MICO</name>
<proteinExistence type="inferred from homology"/>
<feature type="domain" description="Beta-lactamase-related" evidence="7">
    <location>
        <begin position="33"/>
        <end position="360"/>
    </location>
</feature>
<dbReference type="GO" id="GO:0017001">
    <property type="term" value="P:antibiotic catabolic process"/>
    <property type="evidence" value="ECO:0007669"/>
    <property type="project" value="InterPro"/>
</dbReference>
<dbReference type="InterPro" id="IPR050491">
    <property type="entry name" value="AmpC-like"/>
</dbReference>
<evidence type="ECO:0000256" key="6">
    <source>
        <dbReference type="SAM" id="MobiDB-lite"/>
    </source>
</evidence>
<evidence type="ECO:0000259" key="7">
    <source>
        <dbReference type="Pfam" id="PF00144"/>
    </source>
</evidence>
<evidence type="ECO:0000256" key="5">
    <source>
        <dbReference type="RuleBase" id="RU361140"/>
    </source>
</evidence>
<dbReference type="PANTHER" id="PTHR46825:SF9">
    <property type="entry name" value="BETA-LACTAMASE-RELATED DOMAIN-CONTAINING PROTEIN"/>
    <property type="match status" value="1"/>
</dbReference>
<dbReference type="AlphaFoldDB" id="A0A4R6RUR8"/>
<dbReference type="RefSeq" id="WP_133617665.1">
    <property type="nucleotide sequence ID" value="NZ_CP080492.1"/>
</dbReference>
<evidence type="ECO:0000256" key="4">
    <source>
        <dbReference type="ARBA" id="ARBA00023251"/>
    </source>
</evidence>
<evidence type="ECO:0000256" key="2">
    <source>
        <dbReference type="ARBA" id="ARBA00007840"/>
    </source>
</evidence>
<dbReference type="GO" id="GO:0046677">
    <property type="term" value="P:response to antibiotic"/>
    <property type="evidence" value="ECO:0007669"/>
    <property type="project" value="UniProtKB-UniRule"/>
</dbReference>
<dbReference type="Proteomes" id="UP000295601">
    <property type="component" value="Unassembled WGS sequence"/>
</dbReference>
<dbReference type="SUPFAM" id="SSF56601">
    <property type="entry name" value="beta-lactamase/transpeptidase-like"/>
    <property type="match status" value="1"/>
</dbReference>
<keyword evidence="3 5" id="KW-0378">Hydrolase</keyword>
<dbReference type="Gene3D" id="3.40.710.10">
    <property type="entry name" value="DD-peptidase/beta-lactamase superfamily"/>
    <property type="match status" value="1"/>
</dbReference>
<dbReference type="GO" id="GO:0008800">
    <property type="term" value="F:beta-lactamase activity"/>
    <property type="evidence" value="ECO:0007669"/>
    <property type="project" value="UniProtKB-UniRule"/>
</dbReference>
<dbReference type="EMBL" id="SNYA01000008">
    <property type="protein sequence ID" value="TDP89816.1"/>
    <property type="molecule type" value="Genomic_DNA"/>
</dbReference>
<dbReference type="InterPro" id="IPR001586">
    <property type="entry name" value="Beta-lactam_class-C_AS"/>
</dbReference>
<gene>
    <name evidence="8" type="ORF">EDF62_3114</name>
</gene>
<dbReference type="GO" id="GO:0030288">
    <property type="term" value="C:outer membrane-bounded periplasmic space"/>
    <property type="evidence" value="ECO:0007669"/>
    <property type="project" value="InterPro"/>
</dbReference>
<feature type="region of interest" description="Disordered" evidence="6">
    <location>
        <begin position="1"/>
        <end position="20"/>
    </location>
</feature>
<accession>A0A4R6RUR8</accession>
<keyword evidence="9" id="KW-1185">Reference proteome</keyword>
<evidence type="ECO:0000313" key="9">
    <source>
        <dbReference type="Proteomes" id="UP000295601"/>
    </source>
</evidence>
<dbReference type="OrthoDB" id="9809635at2"/>
<evidence type="ECO:0000256" key="1">
    <source>
        <dbReference type="ARBA" id="ARBA00001526"/>
    </source>
</evidence>
<dbReference type="Pfam" id="PF00144">
    <property type="entry name" value="Beta-lactamase"/>
    <property type="match status" value="1"/>
</dbReference>
<protein>
    <recommendedName>
        <fullName evidence="5">Beta-lactamase</fullName>
        <ecNumber evidence="5">3.5.2.6</ecNumber>
    </recommendedName>
</protein>
<dbReference type="PANTHER" id="PTHR46825">
    <property type="entry name" value="D-ALANYL-D-ALANINE-CARBOXYPEPTIDASE/ENDOPEPTIDASE AMPH"/>
    <property type="match status" value="1"/>
</dbReference>
<organism evidence="8 9">
    <name type="scientific">Leucobacter luti</name>
    <dbReference type="NCBI Taxonomy" id="340320"/>
    <lineage>
        <taxon>Bacteria</taxon>
        <taxon>Bacillati</taxon>
        <taxon>Actinomycetota</taxon>
        <taxon>Actinomycetes</taxon>
        <taxon>Micrococcales</taxon>
        <taxon>Microbacteriaceae</taxon>
        <taxon>Leucobacter</taxon>
    </lineage>
</organism>
<dbReference type="PROSITE" id="PS00336">
    <property type="entry name" value="BETA_LACTAMASE_C"/>
    <property type="match status" value="1"/>
</dbReference>
<dbReference type="InterPro" id="IPR001466">
    <property type="entry name" value="Beta-lactam-related"/>
</dbReference>